<name>A0ABQ9YFH4_9EUKA</name>
<feature type="region of interest" description="Disordered" evidence="1">
    <location>
        <begin position="56"/>
        <end position="78"/>
    </location>
</feature>
<feature type="compositionally biased region" description="Basic and acidic residues" evidence="1">
    <location>
        <begin position="58"/>
        <end position="67"/>
    </location>
</feature>
<organism evidence="2 3">
    <name type="scientific">Blattamonas nauphoetae</name>
    <dbReference type="NCBI Taxonomy" id="2049346"/>
    <lineage>
        <taxon>Eukaryota</taxon>
        <taxon>Metamonada</taxon>
        <taxon>Preaxostyla</taxon>
        <taxon>Oxymonadida</taxon>
        <taxon>Blattamonas</taxon>
    </lineage>
</organism>
<reference evidence="2 3" key="1">
    <citation type="journal article" date="2022" name="bioRxiv">
        <title>Genomics of Preaxostyla Flagellates Illuminates Evolutionary Transitions and the Path Towards Mitochondrial Loss.</title>
        <authorList>
            <person name="Novak L.V.F."/>
            <person name="Treitli S.C."/>
            <person name="Pyrih J."/>
            <person name="Halakuc P."/>
            <person name="Pipaliya S.V."/>
            <person name="Vacek V."/>
            <person name="Brzon O."/>
            <person name="Soukal P."/>
            <person name="Eme L."/>
            <person name="Dacks J.B."/>
            <person name="Karnkowska A."/>
            <person name="Elias M."/>
            <person name="Hampl V."/>
        </authorList>
    </citation>
    <scope>NUCLEOTIDE SEQUENCE [LARGE SCALE GENOMIC DNA]</scope>
    <source>
        <strain evidence="2">NAU3</strain>
        <tissue evidence="2">Gut</tissue>
    </source>
</reference>
<feature type="compositionally biased region" description="Polar residues" evidence="1">
    <location>
        <begin position="97"/>
        <end position="121"/>
    </location>
</feature>
<keyword evidence="3" id="KW-1185">Reference proteome</keyword>
<accession>A0ABQ9YFH4</accession>
<comment type="caution">
    <text evidence="2">The sequence shown here is derived from an EMBL/GenBank/DDBJ whole genome shotgun (WGS) entry which is preliminary data.</text>
</comment>
<feature type="region of interest" description="Disordered" evidence="1">
    <location>
        <begin position="95"/>
        <end position="153"/>
    </location>
</feature>
<sequence>MYDPSTTKESGPKRRSKIQWVSPTTLSTDMIQARLESQSPAISAASSASLIVTGGEDLNLKPHRDSSPTKLAHSEQFPSFSDSLLSRFESIKDKTQRQAQHIIRSQRSARQSQLTQNQVNDDTIKKRKRDEPTSSDITDSTESPKQEEKPVIQPDTAFRQLSAVLNSLYSQSQTLEGASVPLFDSSPPSSQRSKCLSTDAARNTTNINRCSTSDFIKFYPLTNTN</sequence>
<protein>
    <submittedName>
        <fullName evidence="2">Uncharacterized protein</fullName>
    </submittedName>
</protein>
<dbReference type="EMBL" id="JARBJD010000011">
    <property type="protein sequence ID" value="KAK2962405.1"/>
    <property type="molecule type" value="Genomic_DNA"/>
</dbReference>
<dbReference type="Proteomes" id="UP001281761">
    <property type="component" value="Unassembled WGS sequence"/>
</dbReference>
<proteinExistence type="predicted"/>
<gene>
    <name evidence="2" type="ORF">BLNAU_2648</name>
</gene>
<evidence type="ECO:0000313" key="2">
    <source>
        <dbReference type="EMBL" id="KAK2962405.1"/>
    </source>
</evidence>
<evidence type="ECO:0000313" key="3">
    <source>
        <dbReference type="Proteomes" id="UP001281761"/>
    </source>
</evidence>
<feature type="region of interest" description="Disordered" evidence="1">
    <location>
        <begin position="1"/>
        <end position="20"/>
    </location>
</feature>
<evidence type="ECO:0000256" key="1">
    <source>
        <dbReference type="SAM" id="MobiDB-lite"/>
    </source>
</evidence>